<dbReference type="KEGG" id="kpd:CW740_05290"/>
<dbReference type="GO" id="GO:0016787">
    <property type="term" value="F:hydrolase activity"/>
    <property type="evidence" value="ECO:0007669"/>
    <property type="project" value="UniProtKB-KW"/>
</dbReference>
<dbReference type="Gene3D" id="3.60.15.10">
    <property type="entry name" value="Ribonuclease Z/Hydroxyacylglutathione hydrolase-like"/>
    <property type="match status" value="1"/>
</dbReference>
<dbReference type="SUPFAM" id="SSF56281">
    <property type="entry name" value="Metallo-hydrolase/oxidoreductase"/>
    <property type="match status" value="1"/>
</dbReference>
<evidence type="ECO:0000313" key="2">
    <source>
        <dbReference type="Proteomes" id="UP000232693"/>
    </source>
</evidence>
<dbReference type="RefSeq" id="WP_106646549.1">
    <property type="nucleotide sequence ID" value="NZ_BMGO01000001.1"/>
</dbReference>
<dbReference type="OrthoDB" id="9768433at2"/>
<dbReference type="Pfam" id="PF19583">
    <property type="entry name" value="ODP"/>
    <property type="match status" value="1"/>
</dbReference>
<dbReference type="SMART" id="SM00849">
    <property type="entry name" value="Lactamase_B"/>
    <property type="match status" value="1"/>
</dbReference>
<dbReference type="PANTHER" id="PTHR43041">
    <property type="entry name" value="HYDROLASE, METALLO-BETA-LACTAMASE SUPERFAMILY"/>
    <property type="match status" value="1"/>
</dbReference>
<reference evidence="1 2" key="1">
    <citation type="submission" date="2017-12" db="EMBL/GenBank/DDBJ databases">
        <title>Kangiella profundi FT102 completed genome.</title>
        <authorList>
            <person name="Xu J."/>
            <person name="Wang J."/>
            <person name="Lu Y."/>
        </authorList>
    </citation>
    <scope>NUCLEOTIDE SEQUENCE [LARGE SCALE GENOMIC DNA]</scope>
    <source>
        <strain evidence="1 2">FT102</strain>
    </source>
</reference>
<proteinExistence type="predicted"/>
<keyword evidence="2" id="KW-1185">Reference proteome</keyword>
<dbReference type="EMBL" id="CP025120">
    <property type="protein sequence ID" value="AUD78692.1"/>
    <property type="molecule type" value="Genomic_DNA"/>
</dbReference>
<dbReference type="PANTHER" id="PTHR43041:SF1">
    <property type="entry name" value="METALLO-BETA-LACTAMASE DOMAIN-CONTAINING PROTEIN"/>
    <property type="match status" value="1"/>
</dbReference>
<sequence>MFKSKAIELYNDGHHKCYAFNNLVTGEAVQANQFLIIDGDKTALLDPGGDLTYAKLKLEIEKLSPSHQLNYIIASHQDPDIIASIGRWMMQTPAKVICSKLWERFLPHFASSFYNQVNETELSKRIIGLEDEGGAIRLGDNLLYAVPAHFLHSVGNFQVYDPVSKILFSGDMGASIVDDDDFSGVKDFAEHTKYMKGFHQRYMVANKACRLWANMIADLDVEMIVPQHGSPFKGELSVRQFLDWISKLECGLDLFTQRDYSVRMDKREVA</sequence>
<dbReference type="InterPro" id="IPR045761">
    <property type="entry name" value="ODP_dom"/>
</dbReference>
<protein>
    <submittedName>
        <fullName evidence="1">MBL fold metallo-hydrolase</fullName>
    </submittedName>
</protein>
<organism evidence="1 2">
    <name type="scientific">Kangiella profundi</name>
    <dbReference type="NCBI Taxonomy" id="1561924"/>
    <lineage>
        <taxon>Bacteria</taxon>
        <taxon>Pseudomonadati</taxon>
        <taxon>Pseudomonadota</taxon>
        <taxon>Gammaproteobacteria</taxon>
        <taxon>Kangiellales</taxon>
        <taxon>Kangiellaceae</taxon>
        <taxon>Kangiella</taxon>
    </lineage>
</organism>
<dbReference type="InterPro" id="IPR036866">
    <property type="entry name" value="RibonucZ/Hydroxyglut_hydro"/>
</dbReference>
<evidence type="ECO:0000313" key="1">
    <source>
        <dbReference type="EMBL" id="AUD78692.1"/>
    </source>
</evidence>
<accession>A0A2K9AM38</accession>
<keyword evidence="1" id="KW-0378">Hydrolase</keyword>
<gene>
    <name evidence="1" type="ORF">CW740_05290</name>
</gene>
<name>A0A2K9AM38_9GAMM</name>
<dbReference type="Proteomes" id="UP000232693">
    <property type="component" value="Chromosome"/>
</dbReference>
<dbReference type="InterPro" id="IPR001279">
    <property type="entry name" value="Metallo-B-lactamas"/>
</dbReference>
<dbReference type="CDD" id="cd07709">
    <property type="entry name" value="flavodiiron_proteins_MBL-fold"/>
    <property type="match status" value="1"/>
</dbReference>
<dbReference type="AlphaFoldDB" id="A0A2K9AM38"/>